<evidence type="ECO:0000313" key="3">
    <source>
        <dbReference type="Proteomes" id="UP000075531"/>
    </source>
</evidence>
<reference evidence="2 3" key="1">
    <citation type="submission" date="2016-02" db="EMBL/GenBank/DDBJ databases">
        <title>Genome sequence of Clostridium tepidiprofundi DSM 19306.</title>
        <authorList>
            <person name="Poehlein A."/>
            <person name="Daniel R."/>
        </authorList>
    </citation>
    <scope>NUCLEOTIDE SEQUENCE [LARGE SCALE GENOMIC DNA]</scope>
    <source>
        <strain evidence="2 3">DSM 19306</strain>
    </source>
</reference>
<evidence type="ECO:0000256" key="1">
    <source>
        <dbReference type="SAM" id="Coils"/>
    </source>
</evidence>
<dbReference type="RefSeq" id="WP_066821352.1">
    <property type="nucleotide sequence ID" value="NZ_LTBA01000001.1"/>
</dbReference>
<name>A0A151B7V7_9CLOT</name>
<evidence type="ECO:0000313" key="2">
    <source>
        <dbReference type="EMBL" id="KYH35870.1"/>
    </source>
</evidence>
<gene>
    <name evidence="2" type="ORF">CLTEP_02630</name>
</gene>
<organism evidence="2 3">
    <name type="scientific">Clostridium tepidiprofundi DSM 19306</name>
    <dbReference type="NCBI Taxonomy" id="1121338"/>
    <lineage>
        <taxon>Bacteria</taxon>
        <taxon>Bacillati</taxon>
        <taxon>Bacillota</taxon>
        <taxon>Clostridia</taxon>
        <taxon>Eubacteriales</taxon>
        <taxon>Clostridiaceae</taxon>
        <taxon>Clostridium</taxon>
    </lineage>
</organism>
<dbReference type="Proteomes" id="UP000075531">
    <property type="component" value="Unassembled WGS sequence"/>
</dbReference>
<dbReference type="AlphaFoldDB" id="A0A151B7V7"/>
<keyword evidence="3" id="KW-1185">Reference proteome</keyword>
<sequence>MDKKTMEYLKTRVKKYEELERRKYDLERDKMKLKGYQKDIEEAKNIKDLSLKLEIYIGGSYEINYTLIPMTKYAELGQVLMKILEDSIAETEKEMEEI</sequence>
<dbReference type="EMBL" id="LTBA01000001">
    <property type="protein sequence ID" value="KYH35870.1"/>
    <property type="molecule type" value="Genomic_DNA"/>
</dbReference>
<comment type="caution">
    <text evidence="2">The sequence shown here is derived from an EMBL/GenBank/DDBJ whole genome shotgun (WGS) entry which is preliminary data.</text>
</comment>
<proteinExistence type="predicted"/>
<protein>
    <submittedName>
        <fullName evidence="2">Uncharacterized protein</fullName>
    </submittedName>
</protein>
<accession>A0A151B7V7</accession>
<dbReference type="STRING" id="1121338.CLTEP_02630"/>
<feature type="coiled-coil region" evidence="1">
    <location>
        <begin position="9"/>
        <end position="46"/>
    </location>
</feature>
<keyword evidence="1" id="KW-0175">Coiled coil</keyword>
<dbReference type="PATRIC" id="fig|1121338.3.peg.267"/>